<name>A0A6S7ASW0_9BURK</name>
<dbReference type="RefSeq" id="WP_175102772.1">
    <property type="nucleotide sequence ID" value="NZ_CADIKM010000001.1"/>
</dbReference>
<comment type="subcellular location">
    <subcellularLocation>
        <location evidence="1">Membrane</location>
        <topology evidence="1">Multi-pass membrane protein</topology>
    </subcellularLocation>
</comment>
<feature type="domain" description="GtrA/DPMS transmembrane" evidence="7">
    <location>
        <begin position="8"/>
        <end position="125"/>
    </location>
</feature>
<gene>
    <name evidence="8" type="ORF">LMG28138_00222</name>
</gene>
<sequence length="128" mass="14167">MQRQLVCFGIAGVAGFLIDAGVLYLALWIGCGFFAGRAVSFLCAVWVTWRINRRYAFAADRSESVWSEWWKYLAAMSAGGTVNYVAYGAIVFSLQGRAYLPIVSVAIGSVAGMVVNYMTARLWVFRSR</sequence>
<reference evidence="8 9" key="1">
    <citation type="submission" date="2020-04" db="EMBL/GenBank/DDBJ databases">
        <authorList>
            <person name="De Canck E."/>
        </authorList>
    </citation>
    <scope>NUCLEOTIDE SEQUENCE [LARGE SCALE GENOMIC DNA]</scope>
    <source>
        <strain evidence="8 9">LMG 28138</strain>
    </source>
</reference>
<evidence type="ECO:0000256" key="5">
    <source>
        <dbReference type="ARBA" id="ARBA00023136"/>
    </source>
</evidence>
<feature type="transmembrane region" description="Helical" evidence="6">
    <location>
        <begin position="33"/>
        <end position="51"/>
    </location>
</feature>
<dbReference type="Proteomes" id="UP000494115">
    <property type="component" value="Unassembled WGS sequence"/>
</dbReference>
<comment type="similarity">
    <text evidence="2">Belongs to the GtrA family.</text>
</comment>
<keyword evidence="3 6" id="KW-0812">Transmembrane</keyword>
<dbReference type="GO" id="GO:0000271">
    <property type="term" value="P:polysaccharide biosynthetic process"/>
    <property type="evidence" value="ECO:0007669"/>
    <property type="project" value="InterPro"/>
</dbReference>
<dbReference type="PANTHER" id="PTHR38459:SF1">
    <property type="entry name" value="PROPHAGE BACTOPRENOL-LINKED GLUCOSE TRANSLOCASE HOMOLOG"/>
    <property type="match status" value="1"/>
</dbReference>
<evidence type="ECO:0000256" key="1">
    <source>
        <dbReference type="ARBA" id="ARBA00004141"/>
    </source>
</evidence>
<organism evidence="8 9">
    <name type="scientific">Pararobbsia alpina</name>
    <dbReference type="NCBI Taxonomy" id="621374"/>
    <lineage>
        <taxon>Bacteria</taxon>
        <taxon>Pseudomonadati</taxon>
        <taxon>Pseudomonadota</taxon>
        <taxon>Betaproteobacteria</taxon>
        <taxon>Burkholderiales</taxon>
        <taxon>Burkholderiaceae</taxon>
        <taxon>Pararobbsia</taxon>
    </lineage>
</organism>
<feature type="transmembrane region" description="Helical" evidence="6">
    <location>
        <begin position="5"/>
        <end position="27"/>
    </location>
</feature>
<proteinExistence type="inferred from homology"/>
<protein>
    <recommendedName>
        <fullName evidence="7">GtrA/DPMS transmembrane domain-containing protein</fullName>
    </recommendedName>
</protein>
<evidence type="ECO:0000313" key="9">
    <source>
        <dbReference type="Proteomes" id="UP000494115"/>
    </source>
</evidence>
<dbReference type="PANTHER" id="PTHR38459">
    <property type="entry name" value="PROPHAGE BACTOPRENOL-LINKED GLUCOSE TRANSLOCASE HOMOLOG"/>
    <property type="match status" value="1"/>
</dbReference>
<dbReference type="Pfam" id="PF04138">
    <property type="entry name" value="GtrA_DPMS_TM"/>
    <property type="match status" value="1"/>
</dbReference>
<evidence type="ECO:0000256" key="2">
    <source>
        <dbReference type="ARBA" id="ARBA00009399"/>
    </source>
</evidence>
<accession>A0A6S7ASW0</accession>
<feature type="transmembrane region" description="Helical" evidence="6">
    <location>
        <begin position="72"/>
        <end position="92"/>
    </location>
</feature>
<keyword evidence="9" id="KW-1185">Reference proteome</keyword>
<evidence type="ECO:0000256" key="4">
    <source>
        <dbReference type="ARBA" id="ARBA00022989"/>
    </source>
</evidence>
<dbReference type="AlphaFoldDB" id="A0A6S7ASW0"/>
<dbReference type="PROSITE" id="PS51257">
    <property type="entry name" value="PROKAR_LIPOPROTEIN"/>
    <property type="match status" value="1"/>
</dbReference>
<evidence type="ECO:0000256" key="6">
    <source>
        <dbReference type="SAM" id="Phobius"/>
    </source>
</evidence>
<evidence type="ECO:0000313" key="8">
    <source>
        <dbReference type="EMBL" id="CAB3776793.1"/>
    </source>
</evidence>
<keyword evidence="5 6" id="KW-0472">Membrane</keyword>
<feature type="transmembrane region" description="Helical" evidence="6">
    <location>
        <begin position="98"/>
        <end position="118"/>
    </location>
</feature>
<dbReference type="GO" id="GO:0005886">
    <property type="term" value="C:plasma membrane"/>
    <property type="evidence" value="ECO:0007669"/>
    <property type="project" value="TreeGrafter"/>
</dbReference>
<dbReference type="EMBL" id="CADIKM010000001">
    <property type="protein sequence ID" value="CAB3776793.1"/>
    <property type="molecule type" value="Genomic_DNA"/>
</dbReference>
<dbReference type="InterPro" id="IPR051401">
    <property type="entry name" value="GtrA_CellWall_Glycosyl"/>
</dbReference>
<keyword evidence="4 6" id="KW-1133">Transmembrane helix</keyword>
<evidence type="ECO:0000256" key="3">
    <source>
        <dbReference type="ARBA" id="ARBA00022692"/>
    </source>
</evidence>
<dbReference type="InterPro" id="IPR007267">
    <property type="entry name" value="GtrA_DPMS_TM"/>
</dbReference>
<evidence type="ECO:0000259" key="7">
    <source>
        <dbReference type="Pfam" id="PF04138"/>
    </source>
</evidence>